<evidence type="ECO:0000313" key="10">
    <source>
        <dbReference type="EMBL" id="PRW85121.1"/>
    </source>
</evidence>
<comment type="caution">
    <text evidence="10">The sequence shown here is derived from an EMBL/GenBank/DDBJ whole genome shotgun (WGS) entry which is preliminary data.</text>
</comment>
<dbReference type="InterPro" id="IPR000390">
    <property type="entry name" value="Small_drug/metabolite_transptr"/>
</dbReference>
<evidence type="ECO:0000256" key="5">
    <source>
        <dbReference type="ARBA" id="ARBA00022989"/>
    </source>
</evidence>
<dbReference type="Gene3D" id="1.10.3730.20">
    <property type="match status" value="1"/>
</dbReference>
<name>A0A2T0HPV8_PSEFL</name>
<keyword evidence="2" id="KW-0813">Transport</keyword>
<dbReference type="InterPro" id="IPR037185">
    <property type="entry name" value="EmrE-like"/>
</dbReference>
<dbReference type="SUPFAM" id="SSF103481">
    <property type="entry name" value="Multidrug resistance efflux transporter EmrE"/>
    <property type="match status" value="1"/>
</dbReference>
<dbReference type="EMBL" id="PVUH01000026">
    <property type="protein sequence ID" value="PRW85121.1"/>
    <property type="molecule type" value="Genomic_DNA"/>
</dbReference>
<evidence type="ECO:0000256" key="7">
    <source>
        <dbReference type="ARBA" id="ARBA00038032"/>
    </source>
</evidence>
<evidence type="ECO:0000256" key="2">
    <source>
        <dbReference type="ARBA" id="ARBA00022448"/>
    </source>
</evidence>
<dbReference type="PANTHER" id="PTHR30561">
    <property type="entry name" value="SMR FAMILY PROTON-DEPENDENT DRUG EFFLUX TRANSPORTER SUGE"/>
    <property type="match status" value="1"/>
</dbReference>
<comment type="similarity">
    <text evidence="7 8">Belongs to the drug/metabolite transporter (DMT) superfamily. Small multidrug resistance (SMR) (TC 2.A.7.1) family.</text>
</comment>
<dbReference type="Pfam" id="PF00893">
    <property type="entry name" value="Multi_Drug_Res"/>
    <property type="match status" value="1"/>
</dbReference>
<evidence type="ECO:0000256" key="8">
    <source>
        <dbReference type="RuleBase" id="RU003942"/>
    </source>
</evidence>
<organism evidence="10 11">
    <name type="scientific">Pseudomonas fluorescens</name>
    <dbReference type="NCBI Taxonomy" id="294"/>
    <lineage>
        <taxon>Bacteria</taxon>
        <taxon>Pseudomonadati</taxon>
        <taxon>Pseudomonadota</taxon>
        <taxon>Gammaproteobacteria</taxon>
        <taxon>Pseudomonadales</taxon>
        <taxon>Pseudomonadaceae</taxon>
        <taxon>Pseudomonas</taxon>
    </lineage>
</organism>
<keyword evidence="4 8" id="KW-0812">Transmembrane</keyword>
<gene>
    <name evidence="10" type="ORF">C7A10_27700</name>
</gene>
<keyword evidence="5 9" id="KW-1133">Transmembrane helix</keyword>
<proteinExistence type="inferred from homology"/>
<evidence type="ECO:0000256" key="3">
    <source>
        <dbReference type="ARBA" id="ARBA00022475"/>
    </source>
</evidence>
<reference evidence="10 11" key="1">
    <citation type="submission" date="2018-03" db="EMBL/GenBank/DDBJ databases">
        <title>Blue discolouration in mozzarella cheese caused by Pseudomonas fluorescens.</title>
        <authorList>
            <person name="Chiesa F."/>
            <person name="Dalmasso A."/>
            <person name="Lomonaco S."/>
        </authorList>
    </citation>
    <scope>NUCLEOTIDE SEQUENCE [LARGE SCALE GENOMIC DNA]</scope>
    <source>
        <strain evidence="10 11">11293</strain>
    </source>
</reference>
<dbReference type="Proteomes" id="UP000239731">
    <property type="component" value="Unassembled WGS sequence"/>
</dbReference>
<sequence>MSWFYLIGAILFEVSGTLSMRASDGFRRKIWILPVAASYLVAFSLLSLTLAEGVSIGVAYGVWSASGVALTAIVAKLLFKDPLTKLMGLGIIFIVGGVLLIELGAQHAS</sequence>
<protein>
    <submittedName>
        <fullName evidence="10">QacE family quaternary ammonium compound efflux SMR transporter</fullName>
    </submittedName>
</protein>
<evidence type="ECO:0000313" key="11">
    <source>
        <dbReference type="Proteomes" id="UP000239731"/>
    </source>
</evidence>
<feature type="transmembrane region" description="Helical" evidence="9">
    <location>
        <begin position="30"/>
        <end position="51"/>
    </location>
</feature>
<feature type="transmembrane region" description="Helical" evidence="9">
    <location>
        <begin position="57"/>
        <end position="79"/>
    </location>
</feature>
<dbReference type="GO" id="GO:0022857">
    <property type="term" value="F:transmembrane transporter activity"/>
    <property type="evidence" value="ECO:0007669"/>
    <property type="project" value="InterPro"/>
</dbReference>
<evidence type="ECO:0000256" key="9">
    <source>
        <dbReference type="SAM" id="Phobius"/>
    </source>
</evidence>
<keyword evidence="6 9" id="KW-0472">Membrane</keyword>
<comment type="subcellular location">
    <subcellularLocation>
        <location evidence="1 8">Cell membrane</location>
        <topology evidence="1 8">Multi-pass membrane protein</topology>
    </subcellularLocation>
</comment>
<evidence type="ECO:0000256" key="6">
    <source>
        <dbReference type="ARBA" id="ARBA00023136"/>
    </source>
</evidence>
<dbReference type="AlphaFoldDB" id="A0A2T0HPV8"/>
<dbReference type="InterPro" id="IPR045324">
    <property type="entry name" value="Small_multidrug_res"/>
</dbReference>
<dbReference type="RefSeq" id="WP_054895806.1">
    <property type="nucleotide sequence ID" value="NZ_PVUH01000026.1"/>
</dbReference>
<accession>A0A2T0HPV8</accession>
<evidence type="ECO:0000256" key="4">
    <source>
        <dbReference type="ARBA" id="ARBA00022692"/>
    </source>
</evidence>
<dbReference type="GO" id="GO:0005886">
    <property type="term" value="C:plasma membrane"/>
    <property type="evidence" value="ECO:0007669"/>
    <property type="project" value="UniProtKB-SubCell"/>
</dbReference>
<dbReference type="PANTHER" id="PTHR30561:SF1">
    <property type="entry name" value="MULTIDRUG TRANSPORTER EMRE"/>
    <property type="match status" value="1"/>
</dbReference>
<feature type="transmembrane region" description="Helical" evidence="9">
    <location>
        <begin position="86"/>
        <end position="105"/>
    </location>
</feature>
<evidence type="ECO:0000256" key="1">
    <source>
        <dbReference type="ARBA" id="ARBA00004651"/>
    </source>
</evidence>
<keyword evidence="3" id="KW-1003">Cell membrane</keyword>